<gene>
    <name evidence="1" type="ORF">HPB50_001582</name>
</gene>
<comment type="caution">
    <text evidence="1">The sequence shown here is derived from an EMBL/GenBank/DDBJ whole genome shotgun (WGS) entry which is preliminary data.</text>
</comment>
<dbReference type="EMBL" id="CM023483">
    <property type="protein sequence ID" value="KAH6934881.1"/>
    <property type="molecule type" value="Genomic_DNA"/>
</dbReference>
<evidence type="ECO:0000313" key="1">
    <source>
        <dbReference type="EMBL" id="KAH6934881.1"/>
    </source>
</evidence>
<protein>
    <submittedName>
        <fullName evidence="1">Uncharacterized protein</fullName>
    </submittedName>
</protein>
<keyword evidence="2" id="KW-1185">Reference proteome</keyword>
<accession>A0ACB7SLQ8</accession>
<evidence type="ECO:0000313" key="2">
    <source>
        <dbReference type="Proteomes" id="UP000821845"/>
    </source>
</evidence>
<reference evidence="1" key="1">
    <citation type="submission" date="2020-05" db="EMBL/GenBank/DDBJ databases">
        <title>Large-scale comparative analyses of tick genomes elucidate their genetic diversity and vector capacities.</title>
        <authorList>
            <person name="Jia N."/>
            <person name="Wang J."/>
            <person name="Shi W."/>
            <person name="Du L."/>
            <person name="Sun Y."/>
            <person name="Zhan W."/>
            <person name="Jiang J."/>
            <person name="Wang Q."/>
            <person name="Zhang B."/>
            <person name="Ji P."/>
            <person name="Sakyi L.B."/>
            <person name="Cui X."/>
            <person name="Yuan T."/>
            <person name="Jiang B."/>
            <person name="Yang W."/>
            <person name="Lam T.T.-Y."/>
            <person name="Chang Q."/>
            <person name="Ding S."/>
            <person name="Wang X."/>
            <person name="Zhu J."/>
            <person name="Ruan X."/>
            <person name="Zhao L."/>
            <person name="Wei J."/>
            <person name="Que T."/>
            <person name="Du C."/>
            <person name="Cheng J."/>
            <person name="Dai P."/>
            <person name="Han X."/>
            <person name="Huang E."/>
            <person name="Gao Y."/>
            <person name="Liu J."/>
            <person name="Shao H."/>
            <person name="Ye R."/>
            <person name="Li L."/>
            <person name="Wei W."/>
            <person name="Wang X."/>
            <person name="Wang C."/>
            <person name="Yang T."/>
            <person name="Huo Q."/>
            <person name="Li W."/>
            <person name="Guo W."/>
            <person name="Chen H."/>
            <person name="Zhou L."/>
            <person name="Ni X."/>
            <person name="Tian J."/>
            <person name="Zhou Y."/>
            <person name="Sheng Y."/>
            <person name="Liu T."/>
            <person name="Pan Y."/>
            <person name="Xia L."/>
            <person name="Li J."/>
            <person name="Zhao F."/>
            <person name="Cao W."/>
        </authorList>
    </citation>
    <scope>NUCLEOTIDE SEQUENCE</scope>
    <source>
        <strain evidence="1">Hyas-2018</strain>
    </source>
</reference>
<sequence length="115" mass="12877">MPSHAAHFSRTLDTTRNRWFRTKATSNLTCGAAVHLLEESGRPWLARGLAQQVEQRGSQIVRCQFHRPDGREGGELAAEPLTSPAGPPSLFQERDVPPPLLDDHPGRKKIRRVLH</sequence>
<dbReference type="Proteomes" id="UP000821845">
    <property type="component" value="Chromosome 3"/>
</dbReference>
<organism evidence="1 2">
    <name type="scientific">Hyalomma asiaticum</name>
    <name type="common">Tick</name>
    <dbReference type="NCBI Taxonomy" id="266040"/>
    <lineage>
        <taxon>Eukaryota</taxon>
        <taxon>Metazoa</taxon>
        <taxon>Ecdysozoa</taxon>
        <taxon>Arthropoda</taxon>
        <taxon>Chelicerata</taxon>
        <taxon>Arachnida</taxon>
        <taxon>Acari</taxon>
        <taxon>Parasitiformes</taxon>
        <taxon>Ixodida</taxon>
        <taxon>Ixodoidea</taxon>
        <taxon>Ixodidae</taxon>
        <taxon>Hyalomminae</taxon>
        <taxon>Hyalomma</taxon>
    </lineage>
</organism>
<proteinExistence type="predicted"/>
<name>A0ACB7SLQ8_HYAAI</name>